<evidence type="ECO:0000313" key="6">
    <source>
        <dbReference type="Proteomes" id="UP000290283"/>
    </source>
</evidence>
<dbReference type="PANTHER" id="PTHR43300:SF4">
    <property type="entry name" value="ACYL-[ACYL-CARRIER-PROTEIN]--UDP-N-ACETYLGLUCOSAMINE O-ACYLTRANSFERASE"/>
    <property type="match status" value="1"/>
</dbReference>
<comment type="caution">
    <text evidence="5">The sequence shown here is derived from an EMBL/GenBank/DDBJ whole genome shotgun (WGS) entry which is preliminary data.</text>
</comment>
<feature type="site" description="Increases basicity of active site His" evidence="2">
    <location>
        <position position="143"/>
    </location>
</feature>
<dbReference type="Gene3D" id="3.40.50.20">
    <property type="match status" value="1"/>
</dbReference>
<dbReference type="InterPro" id="IPR041561">
    <property type="entry name" value="PglD_N"/>
</dbReference>
<dbReference type="NCBIfam" id="TIGR03570">
    <property type="entry name" value="NeuD_NnaD"/>
    <property type="match status" value="1"/>
</dbReference>
<dbReference type="Pfam" id="PF00132">
    <property type="entry name" value="Hexapep"/>
    <property type="match status" value="1"/>
</dbReference>
<keyword evidence="6" id="KW-1185">Reference proteome</keyword>
<organism evidence="5 6">
    <name type="scientific">Flavobacterium amnicola</name>
    <dbReference type="NCBI Taxonomy" id="2506422"/>
    <lineage>
        <taxon>Bacteria</taxon>
        <taxon>Pseudomonadati</taxon>
        <taxon>Bacteroidota</taxon>
        <taxon>Flavobacteriia</taxon>
        <taxon>Flavobacteriales</taxon>
        <taxon>Flavobacteriaceae</taxon>
        <taxon>Flavobacterium</taxon>
    </lineage>
</organism>
<evidence type="ECO:0000256" key="2">
    <source>
        <dbReference type="PIRSR" id="PIRSR620019-1"/>
    </source>
</evidence>
<dbReference type="InterPro" id="IPR050179">
    <property type="entry name" value="Trans_hexapeptide_repeat"/>
</dbReference>
<feature type="binding site" evidence="3">
    <location>
        <position position="72"/>
    </location>
    <ligand>
        <name>substrate</name>
    </ligand>
</feature>
<dbReference type="PANTHER" id="PTHR43300">
    <property type="entry name" value="ACETYLTRANSFERASE"/>
    <property type="match status" value="1"/>
</dbReference>
<feature type="domain" description="PglD N-terminal" evidence="4">
    <location>
        <begin position="5"/>
        <end position="87"/>
    </location>
</feature>
<name>A0A4Q1K1G9_9FLAO</name>
<evidence type="ECO:0000256" key="1">
    <source>
        <dbReference type="ARBA" id="ARBA00007274"/>
    </source>
</evidence>
<evidence type="ECO:0000256" key="3">
    <source>
        <dbReference type="PIRSR" id="PIRSR620019-2"/>
    </source>
</evidence>
<dbReference type="OrthoDB" id="1115300at2"/>
<sequence length="222" mass="24853">MKNKKVVIIGLSNNAKLAAFYFNKDTNYEVVGFAVDKQYKNVEQFYNFPVFELESLVELFPPNQCDAFIAVGYNEMNTIREKLYNKVKSLGYLLPNYISPKCSFLTEENIGDNNLILEDNTIQPFVKIGSNNVLWSGNHIGHDVVIGDHNFITSHVVISGFTEIKNNCFLGVNATLRDGIKIASKTLIAAGAIVVKDTNEADVYLPAKTILYDKKSDEIKIS</sequence>
<proteinExistence type="inferred from homology"/>
<dbReference type="InterPro" id="IPR001451">
    <property type="entry name" value="Hexapep"/>
</dbReference>
<dbReference type="SUPFAM" id="SSF51161">
    <property type="entry name" value="Trimeric LpxA-like enzymes"/>
    <property type="match status" value="1"/>
</dbReference>
<dbReference type="Pfam" id="PF17836">
    <property type="entry name" value="PglD_N"/>
    <property type="match status" value="1"/>
</dbReference>
<reference evidence="6" key="1">
    <citation type="submission" date="2019-01" db="EMBL/GenBank/DDBJ databases">
        <title>Cytophagaceae bacterium strain CAR-16.</title>
        <authorList>
            <person name="Chen W.-M."/>
        </authorList>
    </citation>
    <scope>NUCLEOTIDE SEQUENCE [LARGE SCALE GENOMIC DNA]</scope>
    <source>
        <strain evidence="6">LLJ-11</strain>
    </source>
</reference>
<evidence type="ECO:0000313" key="5">
    <source>
        <dbReference type="EMBL" id="RXR17764.1"/>
    </source>
</evidence>
<dbReference type="CDD" id="cd03360">
    <property type="entry name" value="LbH_AT_putative"/>
    <property type="match status" value="1"/>
</dbReference>
<feature type="active site" description="Proton acceptor" evidence="2">
    <location>
        <position position="142"/>
    </location>
</feature>
<keyword evidence="5" id="KW-0808">Transferase</keyword>
<dbReference type="GO" id="GO:0016740">
    <property type="term" value="F:transferase activity"/>
    <property type="evidence" value="ECO:0007669"/>
    <property type="project" value="UniProtKB-KW"/>
</dbReference>
<dbReference type="Gene3D" id="2.160.10.10">
    <property type="entry name" value="Hexapeptide repeat proteins"/>
    <property type="match status" value="1"/>
</dbReference>
<dbReference type="AlphaFoldDB" id="A0A4Q1K1G9"/>
<dbReference type="InterPro" id="IPR020019">
    <property type="entry name" value="AcTrfase_PglD-like"/>
</dbReference>
<dbReference type="RefSeq" id="WP_129436192.1">
    <property type="nucleotide sequence ID" value="NZ_SBKO01000004.1"/>
</dbReference>
<comment type="similarity">
    <text evidence="1">Belongs to the transferase hexapeptide repeat family.</text>
</comment>
<accession>A0A4Q1K1G9</accession>
<protein>
    <submittedName>
        <fullName evidence="5">Acetyltransferase</fullName>
    </submittedName>
</protein>
<dbReference type="InterPro" id="IPR011004">
    <property type="entry name" value="Trimer_LpxA-like_sf"/>
</dbReference>
<dbReference type="EMBL" id="SBKO01000004">
    <property type="protein sequence ID" value="RXR17764.1"/>
    <property type="molecule type" value="Genomic_DNA"/>
</dbReference>
<evidence type="ECO:0000259" key="4">
    <source>
        <dbReference type="Pfam" id="PF17836"/>
    </source>
</evidence>
<dbReference type="Proteomes" id="UP000290283">
    <property type="component" value="Unassembled WGS sequence"/>
</dbReference>
<gene>
    <name evidence="5" type="ORF">EQG63_09785</name>
</gene>